<evidence type="ECO:0000256" key="2">
    <source>
        <dbReference type="ARBA" id="ARBA00022475"/>
    </source>
</evidence>
<feature type="transmembrane region" description="Helical" evidence="6">
    <location>
        <begin position="300"/>
        <end position="327"/>
    </location>
</feature>
<dbReference type="InterPro" id="IPR003838">
    <property type="entry name" value="ABC3_permease_C"/>
</dbReference>
<gene>
    <name evidence="8" type="ORF">SCD90_08290</name>
</gene>
<keyword evidence="5 6" id="KW-0472">Membrane</keyword>
<evidence type="ECO:0000313" key="8">
    <source>
        <dbReference type="EMBL" id="MDX6806061.1"/>
    </source>
</evidence>
<keyword evidence="4 6" id="KW-1133">Transmembrane helix</keyword>
<keyword evidence="3 6" id="KW-0812">Transmembrane</keyword>
<evidence type="ECO:0000256" key="4">
    <source>
        <dbReference type="ARBA" id="ARBA00022989"/>
    </source>
</evidence>
<dbReference type="EMBL" id="JAXAFJ010000004">
    <property type="protein sequence ID" value="MDX6806061.1"/>
    <property type="molecule type" value="Genomic_DNA"/>
</dbReference>
<dbReference type="PANTHER" id="PTHR30287">
    <property type="entry name" value="MEMBRANE COMPONENT OF PREDICTED ABC SUPERFAMILY METABOLITE UPTAKE TRANSPORTER"/>
    <property type="match status" value="1"/>
</dbReference>
<feature type="domain" description="ABC3 transporter permease C-terminal" evidence="7">
    <location>
        <begin position="717"/>
        <end position="830"/>
    </location>
</feature>
<dbReference type="InterPro" id="IPR038766">
    <property type="entry name" value="Membrane_comp_ABC_pdt"/>
</dbReference>
<sequence length="837" mass="88585">MSLRLALRELRGGLTGFRIFVACLALGVAAIAGIGSVARGLNDGLSREGRAILGGDASFSLVHREASPDELLFLKGQGTVSTVATLRSMVRAESGEAALAELKAVDDVYPLAGSLVTNPPRPLAELLGERNGFYGAVVDSAMLGRLNIEPGARIRLGSIDIEIRAELSTEPDALSDGIGLGPRVFVSRDALAASGLITPGSLVRWNYRVAVPEDVDPDGVVERANEQFPQAGWRARTRDNASERLTRNIALFSQFLTLVGLTALLVGGVGVANSVSAYVERKRETIAVLKCMGAPGRQVFGIYLAQILLISVLGITIGLLIGAALPFVVDWAFAAFVPLPFEPGLEVGQLGIAAAFGLLVAMLFAVWPLGRAHELPVSALFRDHVAEGGSRWPKPLYIVLTGTILVALLVLTVAASFDRRVAIAFLVAAAGTLALLRVVAFGLAALARRAPRPRTATARLALANIHRPGALTPSVVLSLGLGIALLVTVTLIDSSIRHQLASSLPERAPSFFFIDIPNTDAPAFTAFLRDQAPKGEITEVPMLRGRITQLKGQSTENYPAGEAEWVLRGDRGLTFSDTLPEGSQITAGTWWDAGHTGDNLVSFETDLGRELGLQVGDTMVVNVLGREITARIANFRTVDWENLGINFVMVFSPNSFAGAPYQTLATLTLADGAETAERALLREAAAQFPNIISVRVKDALATIADLAGKLVLGIRAASGITILASVLVLAGALAAGHRYRLYDAMILKTLGGTRRQILTAFTLEYLLIGAASGLVGLLAGALSAWVVVTRLMKMEFHADPLATGLVTLLAVVVTVALGLAGTWRLARLKPARVLRDL</sequence>
<comment type="caution">
    <text evidence="8">The sequence shown here is derived from an EMBL/GenBank/DDBJ whole genome shotgun (WGS) entry which is preliminary data.</text>
</comment>
<keyword evidence="2" id="KW-1003">Cell membrane</keyword>
<accession>A0ABU4RMK9</accession>
<feature type="transmembrane region" description="Helical" evidence="6">
    <location>
        <begin position="347"/>
        <end position="367"/>
    </location>
</feature>
<feature type="transmembrane region" description="Helical" evidence="6">
    <location>
        <begin position="468"/>
        <end position="492"/>
    </location>
</feature>
<reference evidence="8 9" key="1">
    <citation type="submission" date="2023-11" db="EMBL/GenBank/DDBJ databases">
        <authorList>
            <person name="Bao R."/>
        </authorList>
    </citation>
    <scope>NUCLEOTIDE SEQUENCE [LARGE SCALE GENOMIC DNA]</scope>
    <source>
        <strain evidence="8 9">PJ23</strain>
    </source>
</reference>
<organism evidence="8 9">
    <name type="scientific">Terrihabitans rhizophilus</name>
    <dbReference type="NCBI Taxonomy" id="3092662"/>
    <lineage>
        <taxon>Bacteria</taxon>
        <taxon>Pseudomonadati</taxon>
        <taxon>Pseudomonadota</taxon>
        <taxon>Alphaproteobacteria</taxon>
        <taxon>Hyphomicrobiales</taxon>
        <taxon>Terrihabitans</taxon>
    </lineage>
</organism>
<dbReference type="Pfam" id="PF02687">
    <property type="entry name" value="FtsX"/>
    <property type="match status" value="2"/>
</dbReference>
<evidence type="ECO:0000256" key="1">
    <source>
        <dbReference type="ARBA" id="ARBA00004651"/>
    </source>
</evidence>
<feature type="transmembrane region" description="Helical" evidence="6">
    <location>
        <begin position="255"/>
        <end position="279"/>
    </location>
</feature>
<feature type="transmembrane region" description="Helical" evidence="6">
    <location>
        <begin position="716"/>
        <end position="736"/>
    </location>
</feature>
<evidence type="ECO:0000259" key="7">
    <source>
        <dbReference type="Pfam" id="PF02687"/>
    </source>
</evidence>
<feature type="transmembrane region" description="Helical" evidence="6">
    <location>
        <begin position="12"/>
        <end position="38"/>
    </location>
</feature>
<keyword evidence="9" id="KW-1185">Reference proteome</keyword>
<evidence type="ECO:0000256" key="6">
    <source>
        <dbReference type="SAM" id="Phobius"/>
    </source>
</evidence>
<evidence type="ECO:0000256" key="3">
    <source>
        <dbReference type="ARBA" id="ARBA00022692"/>
    </source>
</evidence>
<proteinExistence type="predicted"/>
<evidence type="ECO:0000256" key="5">
    <source>
        <dbReference type="ARBA" id="ARBA00023136"/>
    </source>
</evidence>
<evidence type="ECO:0000313" key="9">
    <source>
        <dbReference type="Proteomes" id="UP001274321"/>
    </source>
</evidence>
<dbReference type="Proteomes" id="UP001274321">
    <property type="component" value="Unassembled WGS sequence"/>
</dbReference>
<feature type="domain" description="ABC3 transporter permease C-terminal" evidence="7">
    <location>
        <begin position="259"/>
        <end position="371"/>
    </location>
</feature>
<feature type="transmembrane region" description="Helical" evidence="6">
    <location>
        <begin position="396"/>
        <end position="417"/>
    </location>
</feature>
<protein>
    <submittedName>
        <fullName evidence="8">ABC transporter permease</fullName>
    </submittedName>
</protein>
<name>A0ABU4RMK9_9HYPH</name>
<feature type="transmembrane region" description="Helical" evidence="6">
    <location>
        <begin position="757"/>
        <end position="785"/>
    </location>
</feature>
<comment type="subcellular location">
    <subcellularLocation>
        <location evidence="1">Cell membrane</location>
        <topology evidence="1">Multi-pass membrane protein</topology>
    </subcellularLocation>
</comment>
<dbReference type="PANTHER" id="PTHR30287:SF1">
    <property type="entry name" value="INNER MEMBRANE PROTEIN"/>
    <property type="match status" value="1"/>
</dbReference>
<feature type="transmembrane region" description="Helical" evidence="6">
    <location>
        <begin position="423"/>
        <end position="447"/>
    </location>
</feature>
<feature type="transmembrane region" description="Helical" evidence="6">
    <location>
        <begin position="805"/>
        <end position="826"/>
    </location>
</feature>